<evidence type="ECO:0000256" key="2">
    <source>
        <dbReference type="ARBA" id="ARBA00004164"/>
    </source>
</evidence>
<comment type="subcellular location">
    <subcellularLocation>
        <location evidence="2">Mitochondrion inner membrane</location>
        <topology evidence="2">Single-pass type II membrane protein</topology>
        <orientation evidence="2">Intermembrane side</orientation>
    </subcellularLocation>
</comment>
<keyword evidence="10" id="KW-0676">Redox-active center</keyword>
<feature type="compositionally biased region" description="Basic and acidic residues" evidence="13">
    <location>
        <begin position="92"/>
        <end position="103"/>
    </location>
</feature>
<evidence type="ECO:0000256" key="1">
    <source>
        <dbReference type="ARBA" id="ARBA00001973"/>
    </source>
</evidence>
<sequence>MQHINNTFTVPVMTSPFLPHVDDHHYYCVHPSRTRQPARAHERPWAHMATTYTWVVEQELAAIAEKTEETRRWAFEQRIHFGLGRLQPDPLSRQRHDSRRKGGENILWGSDLEAEMAKMAARSEEARRLAEEQEERNRALQEEFERMEERWIDRKKRMRQWMMGERKKVEDHRQRIERAEEDARQRMQMAWGAYEKRWTAIVSSKERLTFDTIPWPMVEMPRRMEDISAESVEKFVLSSAHSEGISQKDRIRNALRRWHPDRFGRLMSRVEERDRKIVEQGVGAVVRCLNELLGKQVSLAKGYEIDQSQNETNEQSKSQHQAEGADCLRQCISPDSPSKLSSSVLHLSFLPLQKMFRNVARISLKRNLHTAFSRAPSSSTSRYRLAWAVGGSVAATAYLTWHMNSDSAGIALDSYPSPKNSAKAANPESVDQPPEPASLESPASEPEAASAPEDSVPETEDEDGTSQGAFDPVTGKINWDCPCLGGMAYGPCGMQFREAFSCFVFSEQEPKGIDCVEKFKAMQDCFREHPETYGEEIMNDDEDENLDTSASAPVAPEGESSTSSLPETAVSDTSATPTIS</sequence>
<keyword evidence="9" id="KW-1015">Disulfide bond</keyword>
<feature type="compositionally biased region" description="Low complexity" evidence="13">
    <location>
        <begin position="437"/>
        <end position="454"/>
    </location>
</feature>
<evidence type="ECO:0000256" key="3">
    <source>
        <dbReference type="ARBA" id="ARBA00013714"/>
    </source>
</evidence>
<accession>A0A4S4M1N0</accession>
<feature type="region of interest" description="Disordered" evidence="13">
    <location>
        <begin position="533"/>
        <end position="580"/>
    </location>
</feature>
<dbReference type="GO" id="GO:0005743">
    <property type="term" value="C:mitochondrial inner membrane"/>
    <property type="evidence" value="ECO:0007669"/>
    <property type="project" value="UniProtKB-SubCell"/>
</dbReference>
<comment type="cofactor">
    <cofactor evidence="1">
        <name>Cu(2+)</name>
        <dbReference type="ChEBI" id="CHEBI:29036"/>
    </cofactor>
</comment>
<dbReference type="PROSITE" id="PS51808">
    <property type="entry name" value="CHCH"/>
    <property type="match status" value="1"/>
</dbReference>
<evidence type="ECO:0000256" key="10">
    <source>
        <dbReference type="ARBA" id="ARBA00023284"/>
    </source>
</evidence>
<evidence type="ECO:0000256" key="13">
    <source>
        <dbReference type="SAM" id="MobiDB-lite"/>
    </source>
</evidence>
<keyword evidence="12" id="KW-0175">Coiled coil</keyword>
<evidence type="ECO:0000256" key="5">
    <source>
        <dbReference type="ARBA" id="ARBA00022927"/>
    </source>
</evidence>
<reference evidence="14 15" key="1">
    <citation type="submission" date="2019-02" db="EMBL/GenBank/DDBJ databases">
        <title>Genome sequencing of the rare red list fungi Bondarzewia mesenterica.</title>
        <authorList>
            <person name="Buettner E."/>
            <person name="Kellner H."/>
        </authorList>
    </citation>
    <scope>NUCLEOTIDE SEQUENCE [LARGE SCALE GENOMIC DNA]</scope>
    <source>
        <strain evidence="14 15">DSM 108281</strain>
    </source>
</reference>
<dbReference type="AlphaFoldDB" id="A0A4S4M1N0"/>
<evidence type="ECO:0000256" key="12">
    <source>
        <dbReference type="SAM" id="Coils"/>
    </source>
</evidence>
<feature type="compositionally biased region" description="Acidic residues" evidence="13">
    <location>
        <begin position="533"/>
        <end position="546"/>
    </location>
</feature>
<gene>
    <name evidence="14" type="ORF">EW146_g2266</name>
</gene>
<evidence type="ECO:0000256" key="8">
    <source>
        <dbReference type="ARBA" id="ARBA00023128"/>
    </source>
</evidence>
<evidence type="ECO:0000256" key="4">
    <source>
        <dbReference type="ARBA" id="ARBA00022448"/>
    </source>
</evidence>
<feature type="compositionally biased region" description="Acidic residues" evidence="13">
    <location>
        <begin position="455"/>
        <end position="464"/>
    </location>
</feature>
<proteinExistence type="predicted"/>
<comment type="caution">
    <text evidence="14">The sequence shown here is derived from an EMBL/GenBank/DDBJ whole genome shotgun (WGS) entry which is preliminary data.</text>
</comment>
<evidence type="ECO:0000313" key="15">
    <source>
        <dbReference type="Proteomes" id="UP000310158"/>
    </source>
</evidence>
<organism evidence="14 15">
    <name type="scientific">Bondarzewia mesenterica</name>
    <dbReference type="NCBI Taxonomy" id="1095465"/>
    <lineage>
        <taxon>Eukaryota</taxon>
        <taxon>Fungi</taxon>
        <taxon>Dikarya</taxon>
        <taxon>Basidiomycota</taxon>
        <taxon>Agaricomycotina</taxon>
        <taxon>Agaricomycetes</taxon>
        <taxon>Russulales</taxon>
        <taxon>Bondarzewiaceae</taxon>
        <taxon>Bondarzewia</taxon>
    </lineage>
</organism>
<dbReference type="InterPro" id="IPR039289">
    <property type="entry name" value="CHCHD4"/>
</dbReference>
<keyword evidence="5" id="KW-0653">Protein transport</keyword>
<evidence type="ECO:0000256" key="11">
    <source>
        <dbReference type="ARBA" id="ARBA00033150"/>
    </source>
</evidence>
<keyword evidence="8" id="KW-0496">Mitochondrion</keyword>
<evidence type="ECO:0000256" key="6">
    <source>
        <dbReference type="ARBA" id="ARBA00023002"/>
    </source>
</evidence>
<feature type="region of interest" description="Disordered" evidence="13">
    <location>
        <begin position="86"/>
        <end position="106"/>
    </location>
</feature>
<dbReference type="PANTHER" id="PTHR21622">
    <property type="entry name" value="COILED-COIL-HELIX-COILED-COIL-HELIX DOMAIN CONTAINING 4"/>
    <property type="match status" value="1"/>
</dbReference>
<dbReference type="GO" id="GO:0005758">
    <property type="term" value="C:mitochondrial intermembrane space"/>
    <property type="evidence" value="ECO:0007669"/>
    <property type="project" value="TreeGrafter"/>
</dbReference>
<dbReference type="GO" id="GO:0015035">
    <property type="term" value="F:protein-disulfide reductase activity"/>
    <property type="evidence" value="ECO:0007669"/>
    <property type="project" value="InterPro"/>
</dbReference>
<keyword evidence="4" id="KW-0813">Transport</keyword>
<keyword evidence="15" id="KW-1185">Reference proteome</keyword>
<dbReference type="GO" id="GO:0045041">
    <property type="term" value="P:protein import into mitochondrial intermembrane space"/>
    <property type="evidence" value="ECO:0007669"/>
    <property type="project" value="InterPro"/>
</dbReference>
<dbReference type="PANTHER" id="PTHR21622:SF0">
    <property type="entry name" value="COILED-COIL-HELIX-COILED-COIL-HELIX DOMAIN CONTAINING 4"/>
    <property type="match status" value="1"/>
</dbReference>
<evidence type="ECO:0000256" key="7">
    <source>
        <dbReference type="ARBA" id="ARBA00023010"/>
    </source>
</evidence>
<dbReference type="Gene3D" id="1.10.287.2900">
    <property type="match status" value="1"/>
</dbReference>
<feature type="coiled-coil region" evidence="12">
    <location>
        <begin position="116"/>
        <end position="189"/>
    </location>
</feature>
<dbReference type="OrthoDB" id="7481291at2759"/>
<keyword evidence="6" id="KW-0560">Oxidoreductase</keyword>
<feature type="region of interest" description="Disordered" evidence="13">
    <location>
        <begin position="417"/>
        <end position="472"/>
    </location>
</feature>
<evidence type="ECO:0000256" key="9">
    <source>
        <dbReference type="ARBA" id="ARBA00023157"/>
    </source>
</evidence>
<feature type="compositionally biased region" description="Polar residues" evidence="13">
    <location>
        <begin position="559"/>
        <end position="580"/>
    </location>
</feature>
<dbReference type="EMBL" id="SGPL01000064">
    <property type="protein sequence ID" value="THH18775.1"/>
    <property type="molecule type" value="Genomic_DNA"/>
</dbReference>
<keyword evidence="7" id="KW-0811">Translocation</keyword>
<name>A0A4S4M1N0_9AGAM</name>
<evidence type="ECO:0000313" key="14">
    <source>
        <dbReference type="EMBL" id="THH18775.1"/>
    </source>
</evidence>
<dbReference type="Proteomes" id="UP000310158">
    <property type="component" value="Unassembled WGS sequence"/>
</dbReference>
<protein>
    <recommendedName>
        <fullName evidence="3">Mitochondrial intermembrane space import and assembly protein 40</fullName>
    </recommendedName>
    <alternativeName>
        <fullName evidence="11">Mitochondrial import inner membrane translocase TIM40</fullName>
    </alternativeName>
</protein>